<evidence type="ECO:0000313" key="3">
    <source>
        <dbReference type="Proteomes" id="UP000091820"/>
    </source>
</evidence>
<proteinExistence type="predicted"/>
<feature type="transmembrane region" description="Helical" evidence="1">
    <location>
        <begin position="123"/>
        <end position="140"/>
    </location>
</feature>
<sequence length="209" mass="23903">MNVKETYTSSLSVTEYICNEDFLCVKISLISIILYYILACSSRTLRQFFMPTISHTITISSSFNLNYFCIANDQQQASLVVRFPSLFSPFLFFPSPSIHFHLLATVCLYVLTLEQFSTKTINSTAFAIVIVFGVVVQNKLQMINQIKIKAKELYFNTTAMTKLINKFLNSNSKVISSKIIRRILHKSHQMDVVVYIQMNGGIDDQHISR</sequence>
<keyword evidence="1" id="KW-0812">Transmembrane</keyword>
<evidence type="ECO:0000313" key="2">
    <source>
        <dbReference type="EnsemblMetazoa" id="GBRI035936-PA"/>
    </source>
</evidence>
<protein>
    <recommendedName>
        <fullName evidence="4">Transmembrane protein</fullName>
    </recommendedName>
</protein>
<dbReference type="Proteomes" id="UP000091820">
    <property type="component" value="Unassembled WGS sequence"/>
</dbReference>
<keyword evidence="1" id="KW-0472">Membrane</keyword>
<reference evidence="2" key="2">
    <citation type="submission" date="2020-05" db="UniProtKB">
        <authorList>
            <consortium name="EnsemblMetazoa"/>
        </authorList>
    </citation>
    <scope>IDENTIFICATION</scope>
    <source>
        <strain evidence="2">IAEA</strain>
    </source>
</reference>
<evidence type="ECO:0000256" key="1">
    <source>
        <dbReference type="SAM" id="Phobius"/>
    </source>
</evidence>
<organism evidence="2 3">
    <name type="scientific">Glossina brevipalpis</name>
    <dbReference type="NCBI Taxonomy" id="37001"/>
    <lineage>
        <taxon>Eukaryota</taxon>
        <taxon>Metazoa</taxon>
        <taxon>Ecdysozoa</taxon>
        <taxon>Arthropoda</taxon>
        <taxon>Hexapoda</taxon>
        <taxon>Insecta</taxon>
        <taxon>Pterygota</taxon>
        <taxon>Neoptera</taxon>
        <taxon>Endopterygota</taxon>
        <taxon>Diptera</taxon>
        <taxon>Brachycera</taxon>
        <taxon>Muscomorpha</taxon>
        <taxon>Hippoboscoidea</taxon>
        <taxon>Glossinidae</taxon>
        <taxon>Glossina</taxon>
    </lineage>
</organism>
<dbReference type="AlphaFoldDB" id="A0A1A9WXC0"/>
<accession>A0A1A9WXC0</accession>
<dbReference type="VEuPathDB" id="VectorBase:GBRI035936"/>
<keyword evidence="1" id="KW-1133">Transmembrane helix</keyword>
<keyword evidence="3" id="KW-1185">Reference proteome</keyword>
<reference evidence="3" key="1">
    <citation type="submission" date="2014-03" db="EMBL/GenBank/DDBJ databases">
        <authorList>
            <person name="Aksoy S."/>
            <person name="Warren W."/>
            <person name="Wilson R.K."/>
        </authorList>
    </citation>
    <scope>NUCLEOTIDE SEQUENCE [LARGE SCALE GENOMIC DNA]</scope>
    <source>
        <strain evidence="3">IAEA</strain>
    </source>
</reference>
<dbReference type="EnsemblMetazoa" id="GBRI035936-RA">
    <property type="protein sequence ID" value="GBRI035936-PA"/>
    <property type="gene ID" value="GBRI035936"/>
</dbReference>
<feature type="transmembrane region" description="Helical" evidence="1">
    <location>
        <begin position="20"/>
        <end position="38"/>
    </location>
</feature>
<evidence type="ECO:0008006" key="4">
    <source>
        <dbReference type="Google" id="ProtNLM"/>
    </source>
</evidence>
<name>A0A1A9WXC0_9MUSC</name>